<evidence type="ECO:0000313" key="1">
    <source>
        <dbReference type="EMBL" id="EDU57648.1"/>
    </source>
</evidence>
<reference evidence="2" key="1">
    <citation type="submission" date="2008-04" db="EMBL/GenBank/DDBJ databases">
        <title>Draft genome sequence of Providencia stuartii (ATCC 25827).</title>
        <authorList>
            <person name="Sudarsanam P."/>
            <person name="Ley R."/>
            <person name="Guruge J."/>
            <person name="Turnbaugh P.J."/>
            <person name="Mahowald M."/>
            <person name="Liep D."/>
            <person name="Gordon J."/>
        </authorList>
    </citation>
    <scope>NUCLEOTIDE SEQUENCE [LARGE SCALE GENOMIC DNA]</scope>
    <source>
        <strain evidence="2">ATCC 25827</strain>
    </source>
</reference>
<dbReference type="EMBL" id="ABJD02000117">
    <property type="protein sequence ID" value="EDU57648.1"/>
    <property type="molecule type" value="Genomic_DNA"/>
</dbReference>
<dbReference type="AlphaFoldDB" id="A0AA87CSK3"/>
<reference evidence="2" key="2">
    <citation type="submission" date="2008-04" db="EMBL/GenBank/DDBJ databases">
        <title>Draft genome sequence of Providencia stuartii(ATCC 25827).</title>
        <authorList>
            <person name="Sudarsanam P."/>
            <person name="Ley R."/>
            <person name="Guruge J."/>
            <person name="Turnbaugh P.J."/>
            <person name="Mahowald M."/>
            <person name="Liep D."/>
            <person name="Gordon J."/>
        </authorList>
    </citation>
    <scope>NUCLEOTIDE SEQUENCE [LARGE SCALE GENOMIC DNA]</scope>
    <source>
        <strain evidence="2">ATCC 25827</strain>
    </source>
</reference>
<accession>A0AA87CSK3</accession>
<dbReference type="Proteomes" id="UP000004506">
    <property type="component" value="Unassembled WGS sequence"/>
</dbReference>
<reference evidence="1 2" key="3">
    <citation type="submission" date="2008-05" db="EMBL/GenBank/DDBJ databases">
        <authorList>
            <person name="Fulton L."/>
            <person name="Clifton S."/>
            <person name="Fulton B."/>
            <person name="Xu J."/>
            <person name="Minx P."/>
            <person name="Pepin K.H."/>
            <person name="Johnson M."/>
            <person name="Thiruvilangam P."/>
            <person name="Bhonagiri V."/>
            <person name="Nash W.E."/>
            <person name="Mardis E.R."/>
            <person name="Wilson R.K."/>
        </authorList>
    </citation>
    <scope>NUCLEOTIDE SEQUENCE [LARGE SCALE GENOMIC DNA]</scope>
    <source>
        <strain evidence="1 2">ATCC 25827</strain>
    </source>
</reference>
<sequence length="182" mass="20182">MPPQIRLLIFTLTNELCAAFYLREVVMSKKYEYSANDFTHTDSAISVQVCVAPSNFDLLPIFTLSVRVEKKDGEDINYYRAEAIKKAKEVIADIVEDAAQGDLHQNKAEFSGVIVTSGDLSLEERVAALEKQLTDMQAAMICELEASKSTIFSIKATIDANEKAFADTVSQLESRFASSLKK</sequence>
<evidence type="ECO:0000313" key="2">
    <source>
        <dbReference type="Proteomes" id="UP000004506"/>
    </source>
</evidence>
<dbReference type="RefSeq" id="WP_004916438.1">
    <property type="nucleotide sequence ID" value="NZ_DS607648.1"/>
</dbReference>
<proteinExistence type="predicted"/>
<protein>
    <submittedName>
        <fullName evidence="1">Uncharacterized protein</fullName>
    </submittedName>
</protein>
<organism evidence="1 2">
    <name type="scientific">Providencia stuartii ATCC 25827</name>
    <dbReference type="NCBI Taxonomy" id="471874"/>
    <lineage>
        <taxon>Bacteria</taxon>
        <taxon>Pseudomonadati</taxon>
        <taxon>Pseudomonadota</taxon>
        <taxon>Gammaproteobacteria</taxon>
        <taxon>Enterobacterales</taxon>
        <taxon>Morganellaceae</taxon>
        <taxon>Providencia</taxon>
    </lineage>
</organism>
<gene>
    <name evidence="1" type="ORF">PROSTU_04424</name>
</gene>
<comment type="caution">
    <text evidence="1">The sequence shown here is derived from an EMBL/GenBank/DDBJ whole genome shotgun (WGS) entry which is preliminary data.</text>
</comment>
<name>A0AA87CSK3_PROST</name>